<proteinExistence type="predicted"/>
<evidence type="ECO:0000313" key="2">
    <source>
        <dbReference type="Proteomes" id="UP001500454"/>
    </source>
</evidence>
<dbReference type="EMBL" id="BAABHA010000001">
    <property type="protein sequence ID" value="GAA4372871.1"/>
    <property type="molecule type" value="Genomic_DNA"/>
</dbReference>
<name>A0ABP8IU16_9BACT</name>
<evidence type="ECO:0000313" key="1">
    <source>
        <dbReference type="EMBL" id="GAA4372871.1"/>
    </source>
</evidence>
<gene>
    <name evidence="1" type="ORF">GCM10023186_02810</name>
</gene>
<keyword evidence="2" id="KW-1185">Reference proteome</keyword>
<organism evidence="1 2">
    <name type="scientific">Hymenobacter koreensis</name>
    <dbReference type="NCBI Taxonomy" id="1084523"/>
    <lineage>
        <taxon>Bacteria</taxon>
        <taxon>Pseudomonadati</taxon>
        <taxon>Bacteroidota</taxon>
        <taxon>Cytophagia</taxon>
        <taxon>Cytophagales</taxon>
        <taxon>Hymenobacteraceae</taxon>
        <taxon>Hymenobacter</taxon>
    </lineage>
</organism>
<protein>
    <recommendedName>
        <fullName evidence="3">DUF5034 domain-containing protein</fullName>
    </recommendedName>
</protein>
<dbReference type="Proteomes" id="UP001500454">
    <property type="component" value="Unassembled WGS sequence"/>
</dbReference>
<comment type="caution">
    <text evidence="1">The sequence shown here is derived from an EMBL/GenBank/DDBJ whole genome shotgun (WGS) entry which is preliminary data.</text>
</comment>
<reference evidence="2" key="1">
    <citation type="journal article" date="2019" name="Int. J. Syst. Evol. Microbiol.">
        <title>The Global Catalogue of Microorganisms (GCM) 10K type strain sequencing project: providing services to taxonomists for standard genome sequencing and annotation.</title>
        <authorList>
            <consortium name="The Broad Institute Genomics Platform"/>
            <consortium name="The Broad Institute Genome Sequencing Center for Infectious Disease"/>
            <person name="Wu L."/>
            <person name="Ma J."/>
        </authorList>
    </citation>
    <scope>NUCLEOTIDE SEQUENCE [LARGE SCALE GENOMIC DNA]</scope>
    <source>
        <strain evidence="2">JCM 17924</strain>
    </source>
</reference>
<evidence type="ECO:0008006" key="3">
    <source>
        <dbReference type="Google" id="ProtNLM"/>
    </source>
</evidence>
<sequence length="186" mass="20358">MLLLWAPLYACEDECGSEPALAYFDVEGANLFALNSPANQTSRSIVPNESVSRPNLLLAMSLPVRYYSSAPARGGNRAYACSPLEPGQLGTDERVDSLTIRSRFDYDAQHPAGSSLNDLVALDYLPSGLILEPNRIAEANGQPLKQLNFRLRRAPTASGPQQFRVRLRLTNGEVYTAETVSFTLLP</sequence>
<accession>A0ABP8IU16</accession>